<keyword evidence="11 15" id="KW-0547">Nucleotide-binding</keyword>
<dbReference type="InterPro" id="IPR018198">
    <property type="entry name" value="ATP_PRibTrfase_CS"/>
</dbReference>
<evidence type="ECO:0000259" key="16">
    <source>
        <dbReference type="Pfam" id="PF01634"/>
    </source>
</evidence>
<reference evidence="18" key="1">
    <citation type="submission" date="2014-11" db="EMBL/GenBank/DDBJ databases">
        <authorList>
            <person name="Wibberg D."/>
        </authorList>
    </citation>
    <scope>NUCLEOTIDE SEQUENCE [LARGE SCALE GENOMIC DNA]</scope>
    <source>
        <strain evidence="18">L3</strain>
    </source>
</reference>
<dbReference type="InterPro" id="IPR013820">
    <property type="entry name" value="ATP_PRibTrfase_cat"/>
</dbReference>
<comment type="pathway">
    <text evidence="3 15">Amino-acid biosynthesis; L-histidine biosynthesis; L-histidine from 5-phospho-alpha-D-ribose 1-diphosphate: step 1/9.</text>
</comment>
<evidence type="ECO:0000256" key="13">
    <source>
        <dbReference type="ARBA" id="ARBA00023102"/>
    </source>
</evidence>
<evidence type="ECO:0000256" key="3">
    <source>
        <dbReference type="ARBA" id="ARBA00004667"/>
    </source>
</evidence>
<protein>
    <recommendedName>
        <fullName evidence="6 15">ATP phosphoribosyltransferase</fullName>
        <shortName evidence="15">ATP-PRT</shortName>
        <shortName evidence="15">ATP-PRTase</shortName>
        <ecNumber evidence="5 15">2.4.2.17</ecNumber>
    </recommendedName>
</protein>
<evidence type="ECO:0000313" key="17">
    <source>
        <dbReference type="EMBL" id="CEP78024.1"/>
    </source>
</evidence>
<evidence type="ECO:0000256" key="4">
    <source>
        <dbReference type="ARBA" id="ARBA00009489"/>
    </source>
</evidence>
<evidence type="ECO:0000256" key="8">
    <source>
        <dbReference type="ARBA" id="ARBA00022605"/>
    </source>
</evidence>
<dbReference type="HOGENOM" id="CLU_038115_2_0_0"/>
<dbReference type="EC" id="2.4.2.17" evidence="5 15"/>
<evidence type="ECO:0000256" key="15">
    <source>
        <dbReference type="HAMAP-Rule" id="MF_01018"/>
    </source>
</evidence>
<comment type="subcellular location">
    <subcellularLocation>
        <location evidence="2 15">Cytoplasm</location>
    </subcellularLocation>
</comment>
<keyword evidence="7 15" id="KW-0963">Cytoplasm</keyword>
<accession>A0A0C7P204</accession>
<evidence type="ECO:0000256" key="9">
    <source>
        <dbReference type="ARBA" id="ARBA00022676"/>
    </source>
</evidence>
<dbReference type="InterPro" id="IPR024893">
    <property type="entry name" value="ATP_PRibTrfase_HisG_short"/>
</dbReference>
<dbReference type="PANTHER" id="PTHR21403">
    <property type="entry name" value="ATP PHOSPHORIBOSYLTRANSFERASE ATP-PRTASE"/>
    <property type="match status" value="1"/>
</dbReference>
<dbReference type="STRING" id="1006576.DTL3_0714"/>
<dbReference type="PATRIC" id="fig|1006576.9.peg.696"/>
<dbReference type="AlphaFoldDB" id="A0A0C7P204"/>
<evidence type="ECO:0000256" key="5">
    <source>
        <dbReference type="ARBA" id="ARBA00011946"/>
    </source>
</evidence>
<dbReference type="GO" id="GO:0005737">
    <property type="term" value="C:cytoplasm"/>
    <property type="evidence" value="ECO:0007669"/>
    <property type="project" value="UniProtKB-SubCell"/>
</dbReference>
<dbReference type="FunFam" id="3.40.190.10:FF:000008">
    <property type="entry name" value="ATP phosphoribosyltransferase"/>
    <property type="match status" value="1"/>
</dbReference>
<dbReference type="SUPFAM" id="SSF53850">
    <property type="entry name" value="Periplasmic binding protein-like II"/>
    <property type="match status" value="1"/>
</dbReference>
<dbReference type="Proteomes" id="UP000032809">
    <property type="component" value="Chromosome I"/>
</dbReference>
<evidence type="ECO:0000256" key="12">
    <source>
        <dbReference type="ARBA" id="ARBA00022840"/>
    </source>
</evidence>
<evidence type="ECO:0000256" key="7">
    <source>
        <dbReference type="ARBA" id="ARBA00022490"/>
    </source>
</evidence>
<sequence length="203" mass="22829">MKISIALPSGRLLKDTKYFLENVGIKVKEPDSRELISSLNGYTFYFPRVFDVPVYVENGVDLGICGSDIVLERKNEVYVPVDLPFGKCRMSLIVPKGKKITPEKMEGFKIATKYPEITQDFFLERGVKVKILKLNGAVELAAKVGIADAIVDIVDTGNTLRANDLEEVYKIIDISAVLLVNRITQKTKFDFVNDLITKIRKIK</sequence>
<dbReference type="EMBL" id="LN824141">
    <property type="protein sequence ID" value="CEP78024.1"/>
    <property type="molecule type" value="Genomic_DNA"/>
</dbReference>
<dbReference type="GO" id="GO:0000105">
    <property type="term" value="P:L-histidine biosynthetic process"/>
    <property type="evidence" value="ECO:0007669"/>
    <property type="project" value="UniProtKB-UniRule"/>
</dbReference>
<dbReference type="NCBIfam" id="TIGR00070">
    <property type="entry name" value="hisG"/>
    <property type="match status" value="1"/>
</dbReference>
<keyword evidence="13 15" id="KW-0368">Histidine biosynthesis</keyword>
<dbReference type="KEGG" id="dtn:DTL3_0714"/>
<keyword evidence="18" id="KW-1185">Reference proteome</keyword>
<comment type="catalytic activity">
    <reaction evidence="1 15">
        <text>1-(5-phospho-beta-D-ribosyl)-ATP + diphosphate = 5-phospho-alpha-D-ribose 1-diphosphate + ATP</text>
        <dbReference type="Rhea" id="RHEA:18473"/>
        <dbReference type="ChEBI" id="CHEBI:30616"/>
        <dbReference type="ChEBI" id="CHEBI:33019"/>
        <dbReference type="ChEBI" id="CHEBI:58017"/>
        <dbReference type="ChEBI" id="CHEBI:73183"/>
        <dbReference type="EC" id="2.4.2.17"/>
    </reaction>
</comment>
<proteinExistence type="inferred from homology"/>
<evidence type="ECO:0000256" key="6">
    <source>
        <dbReference type="ARBA" id="ARBA00020998"/>
    </source>
</evidence>
<dbReference type="UniPathway" id="UPA00031">
    <property type="reaction ID" value="UER00006"/>
</dbReference>
<evidence type="ECO:0000256" key="1">
    <source>
        <dbReference type="ARBA" id="ARBA00000915"/>
    </source>
</evidence>
<evidence type="ECO:0000256" key="14">
    <source>
        <dbReference type="ARBA" id="ARBA00024861"/>
    </source>
</evidence>
<dbReference type="Pfam" id="PF01634">
    <property type="entry name" value="HisG"/>
    <property type="match status" value="1"/>
</dbReference>
<dbReference type="GO" id="GO:0005524">
    <property type="term" value="F:ATP binding"/>
    <property type="evidence" value="ECO:0007669"/>
    <property type="project" value="UniProtKB-KW"/>
</dbReference>
<evidence type="ECO:0000256" key="2">
    <source>
        <dbReference type="ARBA" id="ARBA00004496"/>
    </source>
</evidence>
<dbReference type="Gene3D" id="3.40.190.10">
    <property type="entry name" value="Periplasmic binding protein-like II"/>
    <property type="match status" value="2"/>
</dbReference>
<dbReference type="InterPro" id="IPR001348">
    <property type="entry name" value="ATP_PRibTrfase_HisG"/>
</dbReference>
<keyword evidence="12 15" id="KW-0067">ATP-binding</keyword>
<organism evidence="17 18">
    <name type="scientific">Defluviitoga tunisiensis</name>
    <dbReference type="NCBI Taxonomy" id="1006576"/>
    <lineage>
        <taxon>Bacteria</taxon>
        <taxon>Thermotogati</taxon>
        <taxon>Thermotogota</taxon>
        <taxon>Thermotogae</taxon>
        <taxon>Petrotogales</taxon>
        <taxon>Petrotogaceae</taxon>
        <taxon>Defluviitoga</taxon>
    </lineage>
</organism>
<evidence type="ECO:0000256" key="10">
    <source>
        <dbReference type="ARBA" id="ARBA00022679"/>
    </source>
</evidence>
<keyword evidence="10 15" id="KW-0808">Transferase</keyword>
<comment type="domain">
    <text evidence="15">Lacks the C-terminal regulatory region which is replaced by HisZ.</text>
</comment>
<gene>
    <name evidence="15 17" type="primary">hisG</name>
    <name evidence="17" type="ORF">DTL3_0714</name>
</gene>
<dbReference type="HAMAP" id="MF_01018">
    <property type="entry name" value="HisG_Short"/>
    <property type="match status" value="1"/>
</dbReference>
<dbReference type="GO" id="GO:0003879">
    <property type="term" value="F:ATP phosphoribosyltransferase activity"/>
    <property type="evidence" value="ECO:0007669"/>
    <property type="project" value="UniProtKB-UniRule"/>
</dbReference>
<dbReference type="PROSITE" id="PS01316">
    <property type="entry name" value="ATP_P_PHORIBOSYLTR"/>
    <property type="match status" value="1"/>
</dbReference>
<evidence type="ECO:0000313" key="18">
    <source>
        <dbReference type="Proteomes" id="UP000032809"/>
    </source>
</evidence>
<feature type="domain" description="ATP phosphoribosyltransferase catalytic" evidence="16">
    <location>
        <begin position="50"/>
        <end position="200"/>
    </location>
</feature>
<keyword evidence="9 15" id="KW-0328">Glycosyltransferase</keyword>
<comment type="subunit">
    <text evidence="15">Heteromultimer composed of HisG and HisZ subunits.</text>
</comment>
<name>A0A0C7P204_DEFTU</name>
<comment type="function">
    <text evidence="14 15">Catalyzes the condensation of ATP and 5-phosphoribose 1-diphosphate to form N'-(5'-phosphoribosyl)-ATP (PR-ATP). Has a crucial role in the pathway because the rate of histidine biosynthesis seems to be controlled primarily by regulation of HisG enzymatic activity.</text>
</comment>
<dbReference type="PANTHER" id="PTHR21403:SF10">
    <property type="entry name" value="ATP PHOSPHORIBOSYLTRANSFERASE"/>
    <property type="match status" value="1"/>
</dbReference>
<comment type="similarity">
    <text evidence="4 15">Belongs to the ATP phosphoribosyltransferase family. Short subfamily.</text>
</comment>
<dbReference type="CDD" id="cd13595">
    <property type="entry name" value="PBP2_HisGs"/>
    <property type="match status" value="1"/>
</dbReference>
<keyword evidence="8 15" id="KW-0028">Amino-acid biosynthesis</keyword>
<evidence type="ECO:0000256" key="11">
    <source>
        <dbReference type="ARBA" id="ARBA00022741"/>
    </source>
</evidence>